<dbReference type="SUPFAM" id="SSF46689">
    <property type="entry name" value="Homeodomain-like"/>
    <property type="match status" value="1"/>
</dbReference>
<keyword evidence="2" id="KW-0238">DNA-binding</keyword>
<dbReference type="SMART" id="SM00342">
    <property type="entry name" value="HTH_ARAC"/>
    <property type="match status" value="1"/>
</dbReference>
<dbReference type="OrthoDB" id="5582699at2"/>
<dbReference type="Pfam" id="PF12833">
    <property type="entry name" value="HTH_18"/>
    <property type="match status" value="1"/>
</dbReference>
<evidence type="ECO:0000256" key="3">
    <source>
        <dbReference type="ARBA" id="ARBA00023163"/>
    </source>
</evidence>
<keyword evidence="6" id="KW-1185">Reference proteome</keyword>
<sequence length="344" mass="38716">MTIARRWYERDSRLIAAHQQPAVLIDLCLGRGINSHKLLRGVGVFHEDILAGQLRISPEQYLRLIGNARQLLDADDSAFLFGQRLLPGHQGAASQALALAANLGEALALLVELRALLTPLLAPRLVMDADYAYLSWHDACGAGEQLDFLLEASMAAVVAMSRRLGGEHLPWRFHLRRARPRQIEQYWVHLGEDLHFAGPCDLLRLPREYLTRPWPQAAQTSAAVAARQAREALCALEGPAGLLDCLNRWLLRHVREAPSLERAAEAFGMSPATLKRKLKKHQSSYQEQLDRVRLDVALYLYQVHGFGNDQVASHLRFHDATNFRRSFKRWTGLSPSAARELIRV</sequence>
<dbReference type="AlphaFoldDB" id="A0A2T5P9X3"/>
<protein>
    <submittedName>
        <fullName evidence="5">AraC family transcriptional regulator</fullName>
    </submittedName>
</protein>
<dbReference type="PANTHER" id="PTHR47894">
    <property type="entry name" value="HTH-TYPE TRANSCRIPTIONAL REGULATOR GADX"/>
    <property type="match status" value="1"/>
</dbReference>
<evidence type="ECO:0000313" key="5">
    <source>
        <dbReference type="EMBL" id="PTU74491.1"/>
    </source>
</evidence>
<dbReference type="InterPro" id="IPR032687">
    <property type="entry name" value="AraC-type_N"/>
</dbReference>
<keyword evidence="3" id="KW-0804">Transcription</keyword>
<evidence type="ECO:0000256" key="2">
    <source>
        <dbReference type="ARBA" id="ARBA00023125"/>
    </source>
</evidence>
<gene>
    <name evidence="5" type="ORF">DBO85_10410</name>
</gene>
<dbReference type="InterPro" id="IPR009057">
    <property type="entry name" value="Homeodomain-like_sf"/>
</dbReference>
<feature type="domain" description="HTH araC/xylS-type" evidence="4">
    <location>
        <begin position="244"/>
        <end position="341"/>
    </location>
</feature>
<dbReference type="Pfam" id="PF12625">
    <property type="entry name" value="Arabinose_bd"/>
    <property type="match status" value="1"/>
</dbReference>
<dbReference type="GO" id="GO:0005829">
    <property type="term" value="C:cytosol"/>
    <property type="evidence" value="ECO:0007669"/>
    <property type="project" value="TreeGrafter"/>
</dbReference>
<dbReference type="InterPro" id="IPR018060">
    <property type="entry name" value="HTH_AraC"/>
</dbReference>
<keyword evidence="1" id="KW-0805">Transcription regulation</keyword>
<dbReference type="RefSeq" id="WP_108107187.1">
    <property type="nucleotide sequence ID" value="NZ_QASN01000017.1"/>
</dbReference>
<dbReference type="PROSITE" id="PS01124">
    <property type="entry name" value="HTH_ARAC_FAMILY_2"/>
    <property type="match status" value="1"/>
</dbReference>
<evidence type="ECO:0000313" key="6">
    <source>
        <dbReference type="Proteomes" id="UP000244064"/>
    </source>
</evidence>
<dbReference type="GO" id="GO:0003700">
    <property type="term" value="F:DNA-binding transcription factor activity"/>
    <property type="evidence" value="ECO:0007669"/>
    <property type="project" value="InterPro"/>
</dbReference>
<comment type="caution">
    <text evidence="5">The sequence shown here is derived from an EMBL/GenBank/DDBJ whole genome shotgun (WGS) entry which is preliminary data.</text>
</comment>
<dbReference type="Proteomes" id="UP000244064">
    <property type="component" value="Unassembled WGS sequence"/>
</dbReference>
<accession>A0A2T5P9X3</accession>
<proteinExistence type="predicted"/>
<dbReference type="GO" id="GO:0000976">
    <property type="term" value="F:transcription cis-regulatory region binding"/>
    <property type="evidence" value="ECO:0007669"/>
    <property type="project" value="TreeGrafter"/>
</dbReference>
<name>A0A2T5P9X3_9PSED</name>
<evidence type="ECO:0000256" key="1">
    <source>
        <dbReference type="ARBA" id="ARBA00023015"/>
    </source>
</evidence>
<evidence type="ECO:0000259" key="4">
    <source>
        <dbReference type="PROSITE" id="PS01124"/>
    </source>
</evidence>
<dbReference type="Gene3D" id="1.10.10.60">
    <property type="entry name" value="Homeodomain-like"/>
    <property type="match status" value="1"/>
</dbReference>
<reference evidence="5 6" key="1">
    <citation type="submission" date="2018-04" db="EMBL/GenBank/DDBJ databases">
        <title>Pseudomonas sp. nov., isolated from mangrove soil.</title>
        <authorList>
            <person name="Chen C."/>
        </authorList>
    </citation>
    <scope>NUCLEOTIDE SEQUENCE [LARGE SCALE GENOMIC DNA]</scope>
    <source>
        <strain evidence="5 6">TC-11</strain>
    </source>
</reference>
<organism evidence="5 6">
    <name type="scientific">Pseudomonas mangrovi</name>
    <dbReference type="NCBI Taxonomy" id="2161748"/>
    <lineage>
        <taxon>Bacteria</taxon>
        <taxon>Pseudomonadati</taxon>
        <taxon>Pseudomonadota</taxon>
        <taxon>Gammaproteobacteria</taxon>
        <taxon>Pseudomonadales</taxon>
        <taxon>Pseudomonadaceae</taxon>
        <taxon>Pseudomonas</taxon>
    </lineage>
</organism>
<dbReference type="PANTHER" id="PTHR47894:SF1">
    <property type="entry name" value="HTH-TYPE TRANSCRIPTIONAL REGULATOR VQSM"/>
    <property type="match status" value="1"/>
</dbReference>
<dbReference type="EMBL" id="QASN01000017">
    <property type="protein sequence ID" value="PTU74491.1"/>
    <property type="molecule type" value="Genomic_DNA"/>
</dbReference>